<dbReference type="InterPro" id="IPR038623">
    <property type="entry name" value="STING_C_sf"/>
</dbReference>
<keyword evidence="1" id="KW-1133">Transmembrane helix</keyword>
<gene>
    <name evidence="3" type="ORF">FJT64_000739</name>
</gene>
<name>A0A6A4VT30_AMPAM</name>
<dbReference type="Pfam" id="PF15009">
    <property type="entry name" value="STING_LBD"/>
    <property type="match status" value="1"/>
</dbReference>
<keyword evidence="1" id="KW-0472">Membrane</keyword>
<dbReference type="GO" id="GO:0035438">
    <property type="term" value="F:cyclic-di-GMP binding"/>
    <property type="evidence" value="ECO:0007669"/>
    <property type="project" value="TreeGrafter"/>
</dbReference>
<dbReference type="InterPro" id="IPR055432">
    <property type="entry name" value="STING_LBD"/>
</dbReference>
<dbReference type="GO" id="GO:0000045">
    <property type="term" value="P:autophagosome assembly"/>
    <property type="evidence" value="ECO:0007669"/>
    <property type="project" value="TreeGrafter"/>
</dbReference>
<dbReference type="GO" id="GO:0016239">
    <property type="term" value="P:positive regulation of macroautophagy"/>
    <property type="evidence" value="ECO:0007669"/>
    <property type="project" value="TreeGrafter"/>
</dbReference>
<keyword evidence="4" id="KW-1185">Reference proteome</keyword>
<feature type="transmembrane region" description="Helical" evidence="1">
    <location>
        <begin position="12"/>
        <end position="35"/>
    </location>
</feature>
<comment type="caution">
    <text evidence="3">The sequence shown here is derived from an EMBL/GenBank/DDBJ whole genome shotgun (WGS) entry which is preliminary data.</text>
</comment>
<organism evidence="3 4">
    <name type="scientific">Amphibalanus amphitrite</name>
    <name type="common">Striped barnacle</name>
    <name type="synonym">Balanus amphitrite</name>
    <dbReference type="NCBI Taxonomy" id="1232801"/>
    <lineage>
        <taxon>Eukaryota</taxon>
        <taxon>Metazoa</taxon>
        <taxon>Ecdysozoa</taxon>
        <taxon>Arthropoda</taxon>
        <taxon>Crustacea</taxon>
        <taxon>Multicrustacea</taxon>
        <taxon>Cirripedia</taxon>
        <taxon>Thoracica</taxon>
        <taxon>Thoracicalcarea</taxon>
        <taxon>Balanomorpha</taxon>
        <taxon>Balanoidea</taxon>
        <taxon>Balanidae</taxon>
        <taxon>Amphibalaninae</taxon>
        <taxon>Amphibalanus</taxon>
    </lineage>
</organism>
<proteinExistence type="predicted"/>
<dbReference type="GO" id="GO:0061507">
    <property type="term" value="F:2',3'-cyclic GMP-AMP binding"/>
    <property type="evidence" value="ECO:0007669"/>
    <property type="project" value="TreeGrafter"/>
</dbReference>
<dbReference type="EMBL" id="VIIS01001664">
    <property type="protein sequence ID" value="KAF0294764.1"/>
    <property type="molecule type" value="Genomic_DNA"/>
</dbReference>
<accession>A0A6A4VT30</accession>
<sequence length="295" mass="32398">MWSTREELLKCLVVASLTMAAGSVAKIAHGVVLHYRCRRSGQPLSDWITRNSAILLACSSIFAMVLITMMEVVPWDWLGTLALLAVTAPAVLDFLGPPDEHVEACTLCQIGKGSAYNHYFGYLRLMKDKNGFRQRLQDFQRDNGAILQKEAAELYSEAVVALAPTNGEYPSNLADIGRGVGQKLPVEVKPFECVVGCNKRSYPGLSVHLIVSSDKTKRLYVALDKIGALATLQKLRQHTKAAGLSDDECQKQVAEMIDQLKTIVASNGDLRGQLRVVRYDADEHVGDAILQALEK</sequence>
<feature type="transmembrane region" description="Helical" evidence="1">
    <location>
        <begin position="47"/>
        <end position="69"/>
    </location>
</feature>
<dbReference type="PANTHER" id="PTHR34339">
    <property type="entry name" value="STIMULATOR OF INTERFERON GENES PROTEIN"/>
    <property type="match status" value="1"/>
</dbReference>
<dbReference type="Gene3D" id="3.40.50.12100">
    <property type="entry name" value="Stimulator of interferon genes protein"/>
    <property type="match status" value="1"/>
</dbReference>
<protein>
    <recommendedName>
        <fullName evidence="2">STING ligand-binding domain-containing protein</fullName>
    </recommendedName>
</protein>
<dbReference type="GO" id="GO:0032481">
    <property type="term" value="P:positive regulation of type I interferon production"/>
    <property type="evidence" value="ECO:0007669"/>
    <property type="project" value="InterPro"/>
</dbReference>
<evidence type="ECO:0000256" key="1">
    <source>
        <dbReference type="SAM" id="Phobius"/>
    </source>
</evidence>
<dbReference type="Proteomes" id="UP000440578">
    <property type="component" value="Unassembled WGS sequence"/>
</dbReference>
<evidence type="ECO:0000313" key="4">
    <source>
        <dbReference type="Proteomes" id="UP000440578"/>
    </source>
</evidence>
<evidence type="ECO:0000313" key="3">
    <source>
        <dbReference type="EMBL" id="KAF0294764.1"/>
    </source>
</evidence>
<evidence type="ECO:0000259" key="2">
    <source>
        <dbReference type="Pfam" id="PF15009"/>
    </source>
</evidence>
<dbReference type="GO" id="GO:0045087">
    <property type="term" value="P:innate immune response"/>
    <property type="evidence" value="ECO:0007669"/>
    <property type="project" value="TreeGrafter"/>
</dbReference>
<dbReference type="GO" id="GO:0005789">
    <property type="term" value="C:endoplasmic reticulum membrane"/>
    <property type="evidence" value="ECO:0007669"/>
    <property type="project" value="TreeGrafter"/>
</dbReference>
<feature type="domain" description="STING ligand-binding" evidence="2">
    <location>
        <begin position="110"/>
        <end position="293"/>
    </location>
</feature>
<dbReference type="GO" id="GO:0005776">
    <property type="term" value="C:autophagosome"/>
    <property type="evidence" value="ECO:0007669"/>
    <property type="project" value="TreeGrafter"/>
</dbReference>
<dbReference type="PANTHER" id="PTHR34339:SF1">
    <property type="entry name" value="STIMULATOR OF INTERFERON GENES PROTEIN"/>
    <property type="match status" value="1"/>
</dbReference>
<dbReference type="GO" id="GO:0061709">
    <property type="term" value="P:reticulophagy"/>
    <property type="evidence" value="ECO:0007669"/>
    <property type="project" value="TreeGrafter"/>
</dbReference>
<dbReference type="AlphaFoldDB" id="A0A6A4VT30"/>
<reference evidence="3 4" key="1">
    <citation type="submission" date="2019-07" db="EMBL/GenBank/DDBJ databases">
        <title>Draft genome assembly of a fouling barnacle, Amphibalanus amphitrite (Darwin, 1854): The first reference genome for Thecostraca.</title>
        <authorList>
            <person name="Kim W."/>
        </authorList>
    </citation>
    <scope>NUCLEOTIDE SEQUENCE [LARGE SCALE GENOMIC DNA]</scope>
    <source>
        <strain evidence="3">SNU_AA5</strain>
        <tissue evidence="3">Soma without cirri and trophi</tissue>
    </source>
</reference>
<keyword evidence="1" id="KW-0812">Transmembrane</keyword>
<dbReference type="GO" id="GO:0002218">
    <property type="term" value="P:activation of innate immune response"/>
    <property type="evidence" value="ECO:0007669"/>
    <property type="project" value="InterPro"/>
</dbReference>
<dbReference type="InterPro" id="IPR029158">
    <property type="entry name" value="STING"/>
</dbReference>